<gene>
    <name evidence="2" type="ORF">BJY18_007292</name>
</gene>
<dbReference type="AlphaFoldDB" id="A0A840J8X0"/>
<protein>
    <recommendedName>
        <fullName evidence="1">DNA primase/polymerase bifunctional N-terminal domain-containing protein</fullName>
    </recommendedName>
</protein>
<proteinExistence type="predicted"/>
<reference evidence="2 3" key="1">
    <citation type="submission" date="2020-08" db="EMBL/GenBank/DDBJ databases">
        <title>Sequencing the genomes of 1000 actinobacteria strains.</title>
        <authorList>
            <person name="Klenk H.-P."/>
        </authorList>
    </citation>
    <scope>NUCLEOTIDE SEQUENCE [LARGE SCALE GENOMIC DNA]</scope>
    <source>
        <strain evidence="2 3">DSM 45859</strain>
    </source>
</reference>
<dbReference type="SUPFAM" id="SSF52540">
    <property type="entry name" value="P-loop containing nucleoside triphosphate hydrolases"/>
    <property type="match status" value="1"/>
</dbReference>
<dbReference type="Pfam" id="PF13481">
    <property type="entry name" value="AAA_25"/>
    <property type="match status" value="1"/>
</dbReference>
<sequence length="710" mass="76197">MPAELSALDVAEPRGPYERGALAWWAAGWEGVVPLGARAKWPPPAGRTGWAGVNPSYADVYAWAAGPEGAGNIALRLPRGVYGLDVDAYGAKTGAEALAALEAQHGPLPDTWVITSRDDGRSGIRLFRAALPEGRRWKNEPGGHGRGIESIHYGHRYAVTWPSVHPSGSTYVLRSSRTWEAHEGAVPVDELPQLPAAWVDGLSEPGEIATGSAASDQATRDAVAAFRDGETCEPVRRALSRALERVRDAVSGDALHPAGLESVHELARLGHEGHAGVRQALTQHHEAFVEARAGRGASNGDAEGEWWRMIAGAVGKAPGAPRAECDCALLAGEGLLFEFTPAEVMPGKGEEGDERAGVVAGMTVVDPVDFMLNEMLSFAEVARREPPAPLVSELLYLDTLAWLIGKPGSFKSFVALDLAAHVALGRAWAGRRVRQGVALYVVAEGLGGIVLRARAWQKVRGEVPDEFLRLYPRAVQVRNAAHWDALVEVARRLRPALIVLDTQARVAQSVRENDNTEMGEFVGQLDRLRRASGACVLTVHHVGRNGEDARGASSLDGAQDTELKVERVGGPKALTARLVVDKQKDGADTDAVSFEMVPVDLGVNGEGDPVSSLVVDTNAFVSAAPAQPWKENTPEKLARILDVLHEQFSQTGATGYQVLSVLKERGWDQEYSKTSFYRCWNTLIKDEQIGKMAGSQRFKAIVAAENPAGD</sequence>
<dbReference type="InterPro" id="IPR015330">
    <property type="entry name" value="DNA_primase/pol_bifunc_N"/>
</dbReference>
<dbReference type="SMART" id="SM00943">
    <property type="entry name" value="Prim-Pol"/>
    <property type="match status" value="1"/>
</dbReference>
<name>A0A840J8X0_9PSEU</name>
<dbReference type="EMBL" id="JACHMG010000001">
    <property type="protein sequence ID" value="MBB4689807.1"/>
    <property type="molecule type" value="Genomic_DNA"/>
</dbReference>
<feature type="domain" description="DNA primase/polymerase bifunctional N-terminal" evidence="1">
    <location>
        <begin position="21"/>
        <end position="195"/>
    </location>
</feature>
<dbReference type="InterPro" id="IPR027417">
    <property type="entry name" value="P-loop_NTPase"/>
</dbReference>
<dbReference type="Pfam" id="PF09250">
    <property type="entry name" value="Prim-Pol"/>
    <property type="match status" value="1"/>
</dbReference>
<evidence type="ECO:0000313" key="2">
    <source>
        <dbReference type="EMBL" id="MBB4689807.1"/>
    </source>
</evidence>
<dbReference type="Gene3D" id="3.40.50.300">
    <property type="entry name" value="P-loop containing nucleotide triphosphate hydrolases"/>
    <property type="match status" value="1"/>
</dbReference>
<organism evidence="2 3">
    <name type="scientific">Amycolatopsis jiangsuensis</name>
    <dbReference type="NCBI Taxonomy" id="1181879"/>
    <lineage>
        <taxon>Bacteria</taxon>
        <taxon>Bacillati</taxon>
        <taxon>Actinomycetota</taxon>
        <taxon>Actinomycetes</taxon>
        <taxon>Pseudonocardiales</taxon>
        <taxon>Pseudonocardiaceae</taxon>
        <taxon>Amycolatopsis</taxon>
    </lineage>
</organism>
<evidence type="ECO:0000313" key="3">
    <source>
        <dbReference type="Proteomes" id="UP000581769"/>
    </source>
</evidence>
<evidence type="ECO:0000259" key="1">
    <source>
        <dbReference type="SMART" id="SM00943"/>
    </source>
</evidence>
<dbReference type="Proteomes" id="UP000581769">
    <property type="component" value="Unassembled WGS sequence"/>
</dbReference>
<comment type="caution">
    <text evidence="2">The sequence shown here is derived from an EMBL/GenBank/DDBJ whole genome shotgun (WGS) entry which is preliminary data.</text>
</comment>
<keyword evidence="3" id="KW-1185">Reference proteome</keyword>
<dbReference type="RefSeq" id="WP_184784270.1">
    <property type="nucleotide sequence ID" value="NZ_JACHMG010000001.1"/>
</dbReference>
<accession>A0A840J8X0</accession>